<feature type="region of interest" description="Disordered" evidence="3">
    <location>
        <begin position="222"/>
        <end position="258"/>
    </location>
</feature>
<dbReference type="PANTHER" id="PTHR34045">
    <property type="entry name" value="OS03G0406300 PROTEIN"/>
    <property type="match status" value="1"/>
</dbReference>
<comment type="similarity">
    <text evidence="2">Belongs to the LAZY family.</text>
</comment>
<dbReference type="AlphaFoldDB" id="A0A068U3C5"/>
<keyword evidence="5" id="KW-1185">Reference proteome</keyword>
<proteinExistence type="inferred from homology"/>
<dbReference type="EMBL" id="HG739093">
    <property type="protein sequence ID" value="CDP03060.1"/>
    <property type="molecule type" value="Genomic_DNA"/>
</dbReference>
<feature type="region of interest" description="Disordered" evidence="3">
    <location>
        <begin position="1"/>
        <end position="25"/>
    </location>
</feature>
<evidence type="ECO:0000313" key="5">
    <source>
        <dbReference type="Proteomes" id="UP000295252"/>
    </source>
</evidence>
<dbReference type="PhylomeDB" id="A0A068U3C5"/>
<evidence type="ECO:0000313" key="4">
    <source>
        <dbReference type="EMBL" id="CDP03060.1"/>
    </source>
</evidence>
<dbReference type="InterPro" id="IPR044683">
    <property type="entry name" value="LAZY"/>
</dbReference>
<protein>
    <submittedName>
        <fullName evidence="4">Uncharacterized protein</fullName>
    </submittedName>
</protein>
<reference evidence="5" key="1">
    <citation type="journal article" date="2014" name="Science">
        <title>The coffee genome provides insight into the convergent evolution of caffeine biosynthesis.</title>
        <authorList>
            <person name="Denoeud F."/>
            <person name="Carretero-Paulet L."/>
            <person name="Dereeper A."/>
            <person name="Droc G."/>
            <person name="Guyot R."/>
            <person name="Pietrella M."/>
            <person name="Zheng C."/>
            <person name="Alberti A."/>
            <person name="Anthony F."/>
            <person name="Aprea G."/>
            <person name="Aury J.M."/>
            <person name="Bento P."/>
            <person name="Bernard M."/>
            <person name="Bocs S."/>
            <person name="Campa C."/>
            <person name="Cenci A."/>
            <person name="Combes M.C."/>
            <person name="Crouzillat D."/>
            <person name="Da Silva C."/>
            <person name="Daddiego L."/>
            <person name="De Bellis F."/>
            <person name="Dussert S."/>
            <person name="Garsmeur O."/>
            <person name="Gayraud T."/>
            <person name="Guignon V."/>
            <person name="Jahn K."/>
            <person name="Jamilloux V."/>
            <person name="Joet T."/>
            <person name="Labadie K."/>
            <person name="Lan T."/>
            <person name="Leclercq J."/>
            <person name="Lepelley M."/>
            <person name="Leroy T."/>
            <person name="Li L.T."/>
            <person name="Librado P."/>
            <person name="Lopez L."/>
            <person name="Munoz A."/>
            <person name="Noel B."/>
            <person name="Pallavicini A."/>
            <person name="Perrotta G."/>
            <person name="Poncet V."/>
            <person name="Pot D."/>
            <person name="Priyono X."/>
            <person name="Rigoreau M."/>
            <person name="Rouard M."/>
            <person name="Rozas J."/>
            <person name="Tranchant-Dubreuil C."/>
            <person name="VanBuren R."/>
            <person name="Zhang Q."/>
            <person name="Andrade A.C."/>
            <person name="Argout X."/>
            <person name="Bertrand B."/>
            <person name="de Kochko A."/>
            <person name="Graziosi G."/>
            <person name="Henry R.J."/>
            <person name="Jayarama X."/>
            <person name="Ming R."/>
            <person name="Nagai C."/>
            <person name="Rounsley S."/>
            <person name="Sankoff D."/>
            <person name="Giuliano G."/>
            <person name="Albert V.A."/>
            <person name="Wincker P."/>
            <person name="Lashermes P."/>
        </authorList>
    </citation>
    <scope>NUCLEOTIDE SEQUENCE [LARGE SCALE GENOMIC DNA]</scope>
    <source>
        <strain evidence="5">cv. DH200-94</strain>
    </source>
</reference>
<organism evidence="4 5">
    <name type="scientific">Coffea canephora</name>
    <name type="common">Robusta coffee</name>
    <dbReference type="NCBI Taxonomy" id="49390"/>
    <lineage>
        <taxon>Eukaryota</taxon>
        <taxon>Viridiplantae</taxon>
        <taxon>Streptophyta</taxon>
        <taxon>Embryophyta</taxon>
        <taxon>Tracheophyta</taxon>
        <taxon>Spermatophyta</taxon>
        <taxon>Magnoliopsida</taxon>
        <taxon>eudicotyledons</taxon>
        <taxon>Gunneridae</taxon>
        <taxon>Pentapetalae</taxon>
        <taxon>asterids</taxon>
        <taxon>lamiids</taxon>
        <taxon>Gentianales</taxon>
        <taxon>Rubiaceae</taxon>
        <taxon>Ixoroideae</taxon>
        <taxon>Gardenieae complex</taxon>
        <taxon>Bertiereae - Coffeeae clade</taxon>
        <taxon>Coffeeae</taxon>
        <taxon>Coffea</taxon>
    </lineage>
</organism>
<dbReference type="Proteomes" id="UP000295252">
    <property type="component" value="Chromosome VIII"/>
</dbReference>
<name>A0A068U3C5_COFCA</name>
<keyword evidence="1" id="KW-0341">Growth regulation</keyword>
<dbReference type="GO" id="GO:0009630">
    <property type="term" value="P:gravitropism"/>
    <property type="evidence" value="ECO:0007669"/>
    <property type="project" value="InterPro"/>
</dbReference>
<dbReference type="OMA" id="ANDIPQE"/>
<accession>A0A068U3C5</accession>
<evidence type="ECO:0000256" key="1">
    <source>
        <dbReference type="ARBA" id="ARBA00022604"/>
    </source>
</evidence>
<dbReference type="Gramene" id="CDP03060">
    <property type="protein sequence ID" value="CDP03060"/>
    <property type="gene ID" value="GSCOC_T00041538001"/>
</dbReference>
<dbReference type="OrthoDB" id="1729737at2759"/>
<gene>
    <name evidence="4" type="ORF">GSCOC_T00041538001</name>
</gene>
<dbReference type="InParanoid" id="A0A068U3C5"/>
<feature type="region of interest" description="Disordered" evidence="3">
    <location>
        <begin position="142"/>
        <end position="164"/>
    </location>
</feature>
<dbReference type="GO" id="GO:0040008">
    <property type="term" value="P:regulation of growth"/>
    <property type="evidence" value="ECO:0007669"/>
    <property type="project" value="InterPro"/>
</dbReference>
<feature type="compositionally biased region" description="Polar residues" evidence="3">
    <location>
        <begin position="142"/>
        <end position="151"/>
    </location>
</feature>
<feature type="compositionally biased region" description="Basic and acidic residues" evidence="3">
    <location>
        <begin position="231"/>
        <end position="240"/>
    </location>
</feature>
<evidence type="ECO:0000256" key="2">
    <source>
        <dbReference type="ARBA" id="ARBA00024198"/>
    </source>
</evidence>
<feature type="compositionally biased region" description="Polar residues" evidence="3">
    <location>
        <begin position="1"/>
        <end position="21"/>
    </location>
</feature>
<feature type="compositionally biased region" description="Basic and acidic residues" evidence="3">
    <location>
        <begin position="248"/>
        <end position="258"/>
    </location>
</feature>
<evidence type="ECO:0000256" key="3">
    <source>
        <dbReference type="SAM" id="MobiDB-lite"/>
    </source>
</evidence>
<dbReference type="PANTHER" id="PTHR34045:SF3">
    <property type="entry name" value="PROTEIN LAZY 4"/>
    <property type="match status" value="1"/>
</dbReference>
<sequence length="273" mass="31372">MKIFSWMQSKLNRNQRSSKPNTKPAKYHLMHDTCKEEFSDWPSGLLAIGTFGNNNPNDPEKSNLPGEECPSQEYPEEFTHEEMREIHTELKLLLNQQALADSDLAEESANDIPQEKFFDVSKSFEDDRSTCGELISDNLTSKGSHYQSNKSIHTKGKNSDMDKKNNIRKRSLSFLIRKAFHRTVKPQLSPQFKDPLPDLKLEKSILEKILRTILHKKVYPQSSTPKAPIKKCLDSKHQSETDGEDEMHDSTSEGSKWVKTDSDCEFSTFSFRD</sequence>
<dbReference type="STRING" id="49390.A0A068U3C5"/>
<feature type="region of interest" description="Disordered" evidence="3">
    <location>
        <begin position="51"/>
        <end position="72"/>
    </location>
</feature>